<proteinExistence type="inferred from homology"/>
<evidence type="ECO:0000256" key="1">
    <source>
        <dbReference type="ARBA" id="ARBA00007613"/>
    </source>
</evidence>
<name>A0A5B1C8X5_9BACT</name>
<organism evidence="2 3">
    <name type="scientific">Rubripirellula obstinata</name>
    <dbReference type="NCBI Taxonomy" id="406547"/>
    <lineage>
        <taxon>Bacteria</taxon>
        <taxon>Pseudomonadati</taxon>
        <taxon>Planctomycetota</taxon>
        <taxon>Planctomycetia</taxon>
        <taxon>Pirellulales</taxon>
        <taxon>Pirellulaceae</taxon>
        <taxon>Rubripirellula</taxon>
    </lineage>
</organism>
<dbReference type="InterPro" id="IPR003423">
    <property type="entry name" value="OMP_efflux"/>
</dbReference>
<evidence type="ECO:0000313" key="2">
    <source>
        <dbReference type="EMBL" id="KAA1257577.1"/>
    </source>
</evidence>
<dbReference type="Proteomes" id="UP000322699">
    <property type="component" value="Unassembled WGS sequence"/>
</dbReference>
<reference evidence="2 3" key="1">
    <citation type="submission" date="2019-08" db="EMBL/GenBank/DDBJ databases">
        <title>Deep-cultivation of Planctomycetes and their phenomic and genomic characterization uncovers novel biology.</title>
        <authorList>
            <person name="Wiegand S."/>
            <person name="Jogler M."/>
            <person name="Boedeker C."/>
            <person name="Pinto D."/>
            <person name="Vollmers J."/>
            <person name="Rivas-Marin E."/>
            <person name="Kohn T."/>
            <person name="Peeters S.H."/>
            <person name="Heuer A."/>
            <person name="Rast P."/>
            <person name="Oberbeckmann S."/>
            <person name="Bunk B."/>
            <person name="Jeske O."/>
            <person name="Meyerdierks A."/>
            <person name="Storesund J.E."/>
            <person name="Kallscheuer N."/>
            <person name="Luecker S."/>
            <person name="Lage O.M."/>
            <person name="Pohl T."/>
            <person name="Merkel B.J."/>
            <person name="Hornburger P."/>
            <person name="Mueller R.-W."/>
            <person name="Bruemmer F."/>
            <person name="Labrenz M."/>
            <person name="Spormann A.M."/>
            <person name="Op Den Camp H."/>
            <person name="Overmann J."/>
            <person name="Amann R."/>
            <person name="Jetten M.S.M."/>
            <person name="Mascher T."/>
            <person name="Medema M.H."/>
            <person name="Devos D.P."/>
            <person name="Kaster A.-K."/>
            <person name="Ovreas L."/>
            <person name="Rohde M."/>
            <person name="Galperin M.Y."/>
            <person name="Jogler C."/>
        </authorList>
    </citation>
    <scope>NUCLEOTIDE SEQUENCE [LARGE SCALE GENOMIC DNA]</scope>
    <source>
        <strain evidence="2 3">LF1</strain>
    </source>
</reference>
<dbReference type="AlphaFoldDB" id="A0A5B1C8X5"/>
<keyword evidence="3" id="KW-1185">Reference proteome</keyword>
<dbReference type="InterPro" id="IPR010131">
    <property type="entry name" value="MdtP/NodT-like"/>
</dbReference>
<dbReference type="Pfam" id="PF02321">
    <property type="entry name" value="OEP"/>
    <property type="match status" value="1"/>
</dbReference>
<sequence>MLLAAAPTAIDSLQAQEFAPEPLTDLGLIEEVNNPAAEGGRTFGHSMLQGETLGEFRYGVTQQTNTGPRCVAEIPGPVSHGPQDCQLAPYRARAQSLDANPPVPFCGPLDRIDDDLDTAIPIDLAAWWETGVSAPLGFASATNSVDVAGLTQSALSMSPLVKGVLTEPKIRQNDLVIENAAFDSTAFVEGKFADTNEPVGSALTTGDNSERFRDETFSSAAGVRRSARSGGTFELAQRGGFQENNSTFLIPNPQGTTRLEINFTQPLMRNRGRAVNETRIVLAQIDLKLAEAEVRSELEDHLIDVTRAYWSLYQARTQWLQQDRLYENATKLLEVLKARNGVDSHTRQVLRAQAAVASRQSDLVRTETRIRNSQARLRLLTGDPSLTGNMGLGRSNHMELIPQDMPLAMPVTISPRDATITALDNRPDITDSIRKIQAVSARVGAAKNQVLPRLDLILHTHVAGLDAQRDTFGAFTNQFSEGRPSYAAGLLYEVPIGNRAAQARLARNRWEMVRAMHEFQQTTEEAFTEVELAVRETQTTYCEMVAKKQSIDAANREVDYLEQRWELLPDPNESAVLLIENLLDAQERLADEERSFVAAQVGYAMSWVQLRKTMGVLLRFDNPNLPPSSPEIWSSDSDVWSQSP</sequence>
<accession>A0A5B1C8X5</accession>
<dbReference type="PANTHER" id="PTHR30203">
    <property type="entry name" value="OUTER MEMBRANE CATION EFFLUX PROTEIN"/>
    <property type="match status" value="1"/>
</dbReference>
<dbReference type="EMBL" id="VRLW01000001">
    <property type="protein sequence ID" value="KAA1257577.1"/>
    <property type="molecule type" value="Genomic_DNA"/>
</dbReference>
<dbReference type="GO" id="GO:0015562">
    <property type="term" value="F:efflux transmembrane transporter activity"/>
    <property type="evidence" value="ECO:0007669"/>
    <property type="project" value="InterPro"/>
</dbReference>
<dbReference type="SUPFAM" id="SSF56954">
    <property type="entry name" value="Outer membrane efflux proteins (OEP)"/>
    <property type="match status" value="1"/>
</dbReference>
<evidence type="ECO:0000313" key="3">
    <source>
        <dbReference type="Proteomes" id="UP000322699"/>
    </source>
</evidence>
<dbReference type="PANTHER" id="PTHR30203:SF33">
    <property type="entry name" value="BLR4455 PROTEIN"/>
    <property type="match status" value="1"/>
</dbReference>
<dbReference type="OrthoDB" id="234964at2"/>
<dbReference type="Gene3D" id="1.20.1600.10">
    <property type="entry name" value="Outer membrane efflux proteins (OEP)"/>
    <property type="match status" value="1"/>
</dbReference>
<comment type="caution">
    <text evidence="2">The sequence shown here is derived from an EMBL/GenBank/DDBJ whole genome shotgun (WGS) entry which is preliminary data.</text>
</comment>
<comment type="similarity">
    <text evidence="1">Belongs to the outer membrane factor (OMF) (TC 1.B.17) family.</text>
</comment>
<gene>
    <name evidence="2" type="primary">ttgI_1</name>
    <name evidence="2" type="ORF">LF1_00640</name>
</gene>
<protein>
    <submittedName>
        <fullName evidence="2">Toluene efflux pump outer membrane protein TtgI</fullName>
    </submittedName>
</protein>